<evidence type="ECO:0000313" key="2">
    <source>
        <dbReference type="Proteomes" id="UP000298112"/>
    </source>
</evidence>
<comment type="caution">
    <text evidence="1">The sequence shown here is derived from an EMBL/GenBank/DDBJ whole genome shotgun (WGS) entry which is preliminary data.</text>
</comment>
<dbReference type="RefSeq" id="WP_015679773.1">
    <property type="nucleotide sequence ID" value="NZ_RQHF01000014.1"/>
</dbReference>
<dbReference type="EMBL" id="RQHF01000014">
    <property type="protein sequence ID" value="TGM58479.1"/>
    <property type="molecule type" value="Genomic_DNA"/>
</dbReference>
<protein>
    <submittedName>
        <fullName evidence="1">Uncharacterized protein</fullName>
    </submittedName>
</protein>
<dbReference type="Proteomes" id="UP000298112">
    <property type="component" value="Unassembled WGS sequence"/>
</dbReference>
<keyword evidence="2" id="KW-1185">Reference proteome</keyword>
<evidence type="ECO:0000313" key="1">
    <source>
        <dbReference type="EMBL" id="TGM58479.1"/>
    </source>
</evidence>
<reference evidence="2" key="1">
    <citation type="journal article" date="2019" name="PLoS Negl. Trop. Dis.">
        <title>Revisiting the worldwide diversity of Leptospira species in the environment.</title>
        <authorList>
            <person name="Vincent A.T."/>
            <person name="Schiettekatte O."/>
            <person name="Bourhy P."/>
            <person name="Veyrier F.J."/>
            <person name="Picardeau M."/>
        </authorList>
    </citation>
    <scope>NUCLEOTIDE SEQUENCE [LARGE SCALE GENOMIC DNA]</scope>
    <source>
        <strain evidence="2">201601955</strain>
    </source>
</reference>
<sequence>MKTDTELRVEGMNLLLKNMDIVDAERFFALIQGEKFDYTKWRKNLWEKNSVKEISKLAMENLKK</sequence>
<name>A0ABY2NQ94_9LEPT</name>
<organism evidence="1 2">
    <name type="scientific">Leptospira vanthielii</name>
    <dbReference type="NCBI Taxonomy" id="293085"/>
    <lineage>
        <taxon>Bacteria</taxon>
        <taxon>Pseudomonadati</taxon>
        <taxon>Spirochaetota</taxon>
        <taxon>Spirochaetia</taxon>
        <taxon>Leptospirales</taxon>
        <taxon>Leptospiraceae</taxon>
        <taxon>Leptospira</taxon>
    </lineage>
</organism>
<accession>A0ABY2NQ94</accession>
<gene>
    <name evidence="1" type="ORF">EHQ95_07030</name>
</gene>
<proteinExistence type="predicted"/>